<keyword evidence="1" id="KW-0175">Coiled coil</keyword>
<reference evidence="3 4" key="1">
    <citation type="journal article" date="2006" name="Proc. Natl. Acad. Sci. U.S.A.">
        <title>Evolution of sensory complexity recorded in a myxobacterial genome.</title>
        <authorList>
            <person name="Goldman B.S."/>
            <person name="Nierman W.C."/>
            <person name="Kaiser D."/>
            <person name="Slater S.C."/>
            <person name="Durkin A.S."/>
            <person name="Eisen J.A."/>
            <person name="Ronning C.M."/>
            <person name="Barbazuk W.B."/>
            <person name="Blanchard M."/>
            <person name="Field C."/>
            <person name="Halling C."/>
            <person name="Hinkle G."/>
            <person name="Iartchuk O."/>
            <person name="Kim H.S."/>
            <person name="Mackenzie C."/>
            <person name="Madupu R."/>
            <person name="Miller N."/>
            <person name="Shvartsbeyn A."/>
            <person name="Sullivan S.A."/>
            <person name="Vaudin M."/>
            <person name="Wiegand R."/>
            <person name="Kaplan H.B."/>
        </authorList>
    </citation>
    <scope>NUCLEOTIDE SEQUENCE [LARGE SCALE GENOMIC DNA]</scope>
    <source>
        <strain evidence="4">DK1622</strain>
    </source>
</reference>
<proteinExistence type="predicted"/>
<gene>
    <name evidence="3" type="ordered locus">MXAN_0486</name>
</gene>
<evidence type="ECO:0000256" key="1">
    <source>
        <dbReference type="SAM" id="Coils"/>
    </source>
</evidence>
<evidence type="ECO:0000313" key="4">
    <source>
        <dbReference type="Proteomes" id="UP000002402"/>
    </source>
</evidence>
<keyword evidence="2" id="KW-1133">Transmembrane helix</keyword>
<evidence type="ECO:0000313" key="3">
    <source>
        <dbReference type="EMBL" id="ABF89882.1"/>
    </source>
</evidence>
<dbReference type="EMBL" id="CP000113">
    <property type="protein sequence ID" value="ABF89882.1"/>
    <property type="molecule type" value="Genomic_DNA"/>
</dbReference>
<keyword evidence="2" id="KW-0812">Transmembrane</keyword>
<name>Q1DF17_MYXXD</name>
<evidence type="ECO:0000256" key="2">
    <source>
        <dbReference type="SAM" id="Phobius"/>
    </source>
</evidence>
<dbReference type="AlphaFoldDB" id="Q1DF17"/>
<dbReference type="EnsemblBacteria" id="ABF89882">
    <property type="protein sequence ID" value="ABF89882"/>
    <property type="gene ID" value="MXAN_0486"/>
</dbReference>
<organism evidence="3 4">
    <name type="scientific">Myxococcus xanthus (strain DK1622)</name>
    <dbReference type="NCBI Taxonomy" id="246197"/>
    <lineage>
        <taxon>Bacteria</taxon>
        <taxon>Pseudomonadati</taxon>
        <taxon>Myxococcota</taxon>
        <taxon>Myxococcia</taxon>
        <taxon>Myxococcales</taxon>
        <taxon>Cystobacterineae</taxon>
        <taxon>Myxococcaceae</taxon>
        <taxon>Myxococcus</taxon>
    </lineage>
</organism>
<sequence length="276" mass="31905">MGLGPPSLHTRRAQRAAAYSRINVILYIRTRGWRHSKTMTFSETWDLAWSILLSIGSAGGLILGLSNWLGKVWANRILEREKLAIQRELQALQAESAQRLHALKERTDVLLKNLEAEHSRRHRVHNLQFAKEFQLYADTWKALHALKIKTLTLRPVGDVVDVRETEEERRERRYKEFAEAFNAAVSVIAENEPFFPQEVFAKIRELQSLSRREAFSYYYKGRQKKGVDMKYWEEAEENQQQIVEQVDAICEAIRTRIGLIEIVEGPQGVAPSVPPL</sequence>
<protein>
    <submittedName>
        <fullName evidence="3">Uncharacterized protein</fullName>
    </submittedName>
</protein>
<dbReference type="Proteomes" id="UP000002402">
    <property type="component" value="Chromosome"/>
</dbReference>
<keyword evidence="2" id="KW-0472">Membrane</keyword>
<dbReference type="KEGG" id="mxa:MXAN_0486"/>
<keyword evidence="4" id="KW-1185">Reference proteome</keyword>
<dbReference type="HOGENOM" id="CLU_1141063_0_0_7"/>
<feature type="coiled-coil region" evidence="1">
    <location>
        <begin position="75"/>
        <end position="117"/>
    </location>
</feature>
<accession>Q1DF17</accession>
<feature type="transmembrane region" description="Helical" evidence="2">
    <location>
        <begin position="47"/>
        <end position="70"/>
    </location>
</feature>
<dbReference type="OrthoDB" id="5918901at2"/>